<dbReference type="Gene3D" id="1.20.1250.20">
    <property type="entry name" value="MFS general substrate transporter like domains"/>
    <property type="match status" value="1"/>
</dbReference>
<dbReference type="AlphaFoldDB" id="A0A934RUC8"/>
<reference evidence="10" key="1">
    <citation type="submission" date="2021-01" db="EMBL/GenBank/DDBJ databases">
        <title>Modified the classification status of verrucomicrobia.</title>
        <authorList>
            <person name="Feng X."/>
        </authorList>
    </citation>
    <scope>NUCLEOTIDE SEQUENCE</scope>
    <source>
        <strain evidence="10">KCTC 13126</strain>
    </source>
</reference>
<evidence type="ECO:0000256" key="1">
    <source>
        <dbReference type="ARBA" id="ARBA00004141"/>
    </source>
</evidence>
<feature type="transmembrane region" description="Helical" evidence="8">
    <location>
        <begin position="482"/>
        <end position="501"/>
    </location>
</feature>
<evidence type="ECO:0000256" key="2">
    <source>
        <dbReference type="ARBA" id="ARBA00010992"/>
    </source>
</evidence>
<organism evidence="10 11">
    <name type="scientific">Pelagicoccus mobilis</name>
    <dbReference type="NCBI Taxonomy" id="415221"/>
    <lineage>
        <taxon>Bacteria</taxon>
        <taxon>Pseudomonadati</taxon>
        <taxon>Verrucomicrobiota</taxon>
        <taxon>Opitutia</taxon>
        <taxon>Puniceicoccales</taxon>
        <taxon>Pelagicoccaceae</taxon>
        <taxon>Pelagicoccus</taxon>
    </lineage>
</organism>
<comment type="similarity">
    <text evidence="2 7">Belongs to the major facilitator superfamily. Sugar transporter (TC 2.A.1.1) family.</text>
</comment>
<evidence type="ECO:0000256" key="4">
    <source>
        <dbReference type="ARBA" id="ARBA00022692"/>
    </source>
</evidence>
<evidence type="ECO:0000259" key="9">
    <source>
        <dbReference type="PROSITE" id="PS50850"/>
    </source>
</evidence>
<evidence type="ECO:0000256" key="7">
    <source>
        <dbReference type="RuleBase" id="RU003346"/>
    </source>
</evidence>
<dbReference type="InterPro" id="IPR005829">
    <property type="entry name" value="Sugar_transporter_CS"/>
</dbReference>
<evidence type="ECO:0000313" key="10">
    <source>
        <dbReference type="EMBL" id="MBK1875580.1"/>
    </source>
</evidence>
<feature type="transmembrane region" description="Helical" evidence="8">
    <location>
        <begin position="415"/>
        <end position="438"/>
    </location>
</feature>
<dbReference type="RefSeq" id="WP_200353798.1">
    <property type="nucleotide sequence ID" value="NZ_JAENIL010000003.1"/>
</dbReference>
<proteinExistence type="inferred from homology"/>
<comment type="subcellular location">
    <subcellularLocation>
        <location evidence="1">Membrane</location>
        <topology evidence="1">Multi-pass membrane protein</topology>
    </subcellularLocation>
</comment>
<dbReference type="InterPro" id="IPR020846">
    <property type="entry name" value="MFS_dom"/>
</dbReference>
<keyword evidence="5 8" id="KW-1133">Transmembrane helix</keyword>
<evidence type="ECO:0000256" key="6">
    <source>
        <dbReference type="ARBA" id="ARBA00023136"/>
    </source>
</evidence>
<dbReference type="InterPro" id="IPR003663">
    <property type="entry name" value="Sugar/inositol_transpt"/>
</dbReference>
<feature type="transmembrane region" description="Helical" evidence="8">
    <location>
        <begin position="78"/>
        <end position="98"/>
    </location>
</feature>
<feature type="transmembrane region" description="Helical" evidence="8">
    <location>
        <begin position="450"/>
        <end position="470"/>
    </location>
</feature>
<evidence type="ECO:0000256" key="8">
    <source>
        <dbReference type="SAM" id="Phobius"/>
    </source>
</evidence>
<keyword evidence="4 8" id="KW-0812">Transmembrane</keyword>
<feature type="transmembrane region" description="Helical" evidence="8">
    <location>
        <begin position="326"/>
        <end position="346"/>
    </location>
</feature>
<dbReference type="PROSITE" id="PS00216">
    <property type="entry name" value="SUGAR_TRANSPORT_1"/>
    <property type="match status" value="2"/>
</dbReference>
<protein>
    <submittedName>
        <fullName evidence="10">Sugar porter family MFS transporter</fullName>
    </submittedName>
</protein>
<feature type="transmembrane region" description="Helical" evidence="8">
    <location>
        <begin position="176"/>
        <end position="198"/>
    </location>
</feature>
<feature type="transmembrane region" description="Helical" evidence="8">
    <location>
        <begin position="45"/>
        <end position="66"/>
    </location>
</feature>
<accession>A0A934RUC8</accession>
<dbReference type="InterPro" id="IPR005828">
    <property type="entry name" value="MFS_sugar_transport-like"/>
</dbReference>
<feature type="transmembrane region" description="Helical" evidence="8">
    <location>
        <begin position="301"/>
        <end position="319"/>
    </location>
</feature>
<dbReference type="EMBL" id="JAENIL010000003">
    <property type="protein sequence ID" value="MBK1875580.1"/>
    <property type="molecule type" value="Genomic_DNA"/>
</dbReference>
<evidence type="ECO:0000313" key="11">
    <source>
        <dbReference type="Proteomes" id="UP000617628"/>
    </source>
</evidence>
<dbReference type="PANTHER" id="PTHR48020:SF12">
    <property type="entry name" value="PROTON MYO-INOSITOL COTRANSPORTER"/>
    <property type="match status" value="1"/>
</dbReference>
<dbReference type="Pfam" id="PF00083">
    <property type="entry name" value="Sugar_tr"/>
    <property type="match status" value="2"/>
</dbReference>
<dbReference type="SUPFAM" id="SSF103473">
    <property type="entry name" value="MFS general substrate transporter"/>
    <property type="match status" value="1"/>
</dbReference>
<sequence length="519" mass="56269">MSPQTRHTVLIASIVSLGGFVFGFDASVISGVVGYVRQEFGLNDWQTGFVVSAPTLGAVISALCAGPLSDKIGRKRTLVIIAFLYTLSAIASALAVSFTTLSAARFIGGLAFGSLMIAPIYIAEVSPAKLRGRLVSINQLNIVVGLSAAYFVNSLIQNLSQQDLQWVTQLGLSDNPWRWMLGFETLPALAWFLLLLALPETPRWLLLKGREEEARKVLTRLHESDTVDAEVTEIRDTLPQTEEPLLKRVIELFSPKVRFAILLGVIVGIAQQITGVNAIYFYAPTIFEQSGVGTNAAFTQAIWVGIINVIFTLVSMACIDRFGRRPLLLGGLAGVFISMLLTSWGFSEATYQLTEEDATALSESIPPHALSPLIGQTFDSDLSFKEAISNAIGPEQLTQNESALIQAAIEINATLVLVGILGFVASFAISLGPVMWVLFSEMFPNRIRGIAISFVGLVNSAVSYVVQLVFPWELNTLGTATTFLIYGSFALFFLFLVAALLPETKGKSLESLEHDLARP</sequence>
<feature type="transmembrane region" description="Helical" evidence="8">
    <location>
        <begin position="135"/>
        <end position="156"/>
    </location>
</feature>
<name>A0A934RUC8_9BACT</name>
<dbReference type="GO" id="GO:0016020">
    <property type="term" value="C:membrane"/>
    <property type="evidence" value="ECO:0007669"/>
    <property type="project" value="UniProtKB-SubCell"/>
</dbReference>
<dbReference type="PRINTS" id="PR00171">
    <property type="entry name" value="SUGRTRNSPORT"/>
</dbReference>
<feature type="transmembrane region" description="Helical" evidence="8">
    <location>
        <begin position="9"/>
        <end position="33"/>
    </location>
</feature>
<dbReference type="InterPro" id="IPR050814">
    <property type="entry name" value="Myo-inositol_Transporter"/>
</dbReference>
<dbReference type="PROSITE" id="PS50850">
    <property type="entry name" value="MFS"/>
    <property type="match status" value="1"/>
</dbReference>
<dbReference type="NCBIfam" id="TIGR00879">
    <property type="entry name" value="SP"/>
    <property type="match status" value="1"/>
</dbReference>
<comment type="caution">
    <text evidence="10">The sequence shown here is derived from an EMBL/GenBank/DDBJ whole genome shotgun (WGS) entry which is preliminary data.</text>
</comment>
<keyword evidence="6 8" id="KW-0472">Membrane</keyword>
<dbReference type="GO" id="GO:0022857">
    <property type="term" value="F:transmembrane transporter activity"/>
    <property type="evidence" value="ECO:0007669"/>
    <property type="project" value="InterPro"/>
</dbReference>
<keyword evidence="3 7" id="KW-0813">Transport</keyword>
<keyword evidence="11" id="KW-1185">Reference proteome</keyword>
<feature type="domain" description="Major facilitator superfamily (MFS) profile" evidence="9">
    <location>
        <begin position="11"/>
        <end position="505"/>
    </location>
</feature>
<gene>
    <name evidence="10" type="ORF">JIN87_01805</name>
</gene>
<feature type="transmembrane region" description="Helical" evidence="8">
    <location>
        <begin position="257"/>
        <end position="281"/>
    </location>
</feature>
<dbReference type="Proteomes" id="UP000617628">
    <property type="component" value="Unassembled WGS sequence"/>
</dbReference>
<feature type="transmembrane region" description="Helical" evidence="8">
    <location>
        <begin position="104"/>
        <end position="123"/>
    </location>
</feature>
<evidence type="ECO:0000256" key="5">
    <source>
        <dbReference type="ARBA" id="ARBA00022989"/>
    </source>
</evidence>
<evidence type="ECO:0000256" key="3">
    <source>
        <dbReference type="ARBA" id="ARBA00022448"/>
    </source>
</evidence>
<dbReference type="PANTHER" id="PTHR48020">
    <property type="entry name" value="PROTON MYO-INOSITOL COTRANSPORTER"/>
    <property type="match status" value="1"/>
</dbReference>
<dbReference type="InterPro" id="IPR036259">
    <property type="entry name" value="MFS_trans_sf"/>
</dbReference>